<dbReference type="InterPro" id="IPR036865">
    <property type="entry name" value="CRAL-TRIO_dom_sf"/>
</dbReference>
<feature type="domain" description="CRAL-TRIO" evidence="6">
    <location>
        <begin position="1"/>
        <end position="91"/>
    </location>
</feature>
<name>A0A2P2KY05_RHIMU</name>
<evidence type="ECO:0000256" key="1">
    <source>
        <dbReference type="ARBA" id="ARBA00004202"/>
    </source>
</evidence>
<protein>
    <recommendedName>
        <fullName evidence="6">CRAL-TRIO domain-containing protein</fullName>
    </recommendedName>
</protein>
<evidence type="ECO:0000259" key="6">
    <source>
        <dbReference type="PROSITE" id="PS50191"/>
    </source>
</evidence>
<evidence type="ECO:0000256" key="3">
    <source>
        <dbReference type="ARBA" id="ARBA00022927"/>
    </source>
</evidence>
<dbReference type="GO" id="GO:0015031">
    <property type="term" value="P:protein transport"/>
    <property type="evidence" value="ECO:0007669"/>
    <property type="project" value="UniProtKB-KW"/>
</dbReference>
<dbReference type="Gene3D" id="3.40.525.10">
    <property type="entry name" value="CRAL-TRIO lipid binding domain"/>
    <property type="match status" value="1"/>
</dbReference>
<dbReference type="CDD" id="cd00170">
    <property type="entry name" value="SEC14"/>
    <property type="match status" value="1"/>
</dbReference>
<evidence type="ECO:0000256" key="5">
    <source>
        <dbReference type="ARBA" id="ARBA00038020"/>
    </source>
</evidence>
<keyword evidence="3" id="KW-0653">Protein transport</keyword>
<dbReference type="AlphaFoldDB" id="A0A2P2KY05"/>
<evidence type="ECO:0000256" key="4">
    <source>
        <dbReference type="ARBA" id="ARBA00023034"/>
    </source>
</evidence>
<dbReference type="GO" id="GO:0005886">
    <property type="term" value="C:plasma membrane"/>
    <property type="evidence" value="ECO:0007669"/>
    <property type="project" value="UniProtKB-SubCell"/>
</dbReference>
<evidence type="ECO:0000256" key="2">
    <source>
        <dbReference type="ARBA" id="ARBA00004395"/>
    </source>
</evidence>
<dbReference type="Pfam" id="PF00650">
    <property type="entry name" value="CRAL_TRIO"/>
    <property type="match status" value="1"/>
</dbReference>
<comment type="subcellular location">
    <subcellularLocation>
        <location evidence="1">Cell membrane</location>
        <topology evidence="1">Peripheral membrane protein</topology>
    </subcellularLocation>
    <subcellularLocation>
        <location evidence="2">Golgi apparatus membrane</location>
        <topology evidence="2">Peripheral membrane protein</topology>
    </subcellularLocation>
</comment>
<dbReference type="GO" id="GO:0000139">
    <property type="term" value="C:Golgi membrane"/>
    <property type="evidence" value="ECO:0007669"/>
    <property type="project" value="UniProtKB-SubCell"/>
</dbReference>
<accession>A0A2P2KY05</accession>
<dbReference type="EMBL" id="GGEC01030116">
    <property type="protein sequence ID" value="MBX10600.1"/>
    <property type="molecule type" value="Transcribed_RNA"/>
</dbReference>
<evidence type="ECO:0000313" key="7">
    <source>
        <dbReference type="EMBL" id="MBX10600.1"/>
    </source>
</evidence>
<dbReference type="SUPFAM" id="SSF52087">
    <property type="entry name" value="CRAL/TRIO domain"/>
    <property type="match status" value="1"/>
</dbReference>
<proteinExistence type="inferred from homology"/>
<organism evidence="7">
    <name type="scientific">Rhizophora mucronata</name>
    <name type="common">Asiatic mangrove</name>
    <dbReference type="NCBI Taxonomy" id="61149"/>
    <lineage>
        <taxon>Eukaryota</taxon>
        <taxon>Viridiplantae</taxon>
        <taxon>Streptophyta</taxon>
        <taxon>Embryophyta</taxon>
        <taxon>Tracheophyta</taxon>
        <taxon>Spermatophyta</taxon>
        <taxon>Magnoliopsida</taxon>
        <taxon>eudicotyledons</taxon>
        <taxon>Gunneridae</taxon>
        <taxon>Pentapetalae</taxon>
        <taxon>rosids</taxon>
        <taxon>fabids</taxon>
        <taxon>Malpighiales</taxon>
        <taxon>Rhizophoraceae</taxon>
        <taxon>Rhizophora</taxon>
    </lineage>
</organism>
<sequence length="394" mass="44417">MKNFTPTAANLLAAMSKIDNSYYPETLHRMFIVNAGPGFKKMLWPAAQKFLDAKTISKIQVLDPKALPKLLEVIESSQLPDFLGGSCTCSTDGGCLKSNKGPWNDPEIMKLVHNMEATFVGQMTQATHIQQGFDSHIQMRSLKGKNCVTPTAGSGFDIDDPLPTGRNCSTFPSLAAVYKDARTSDSSAYHSCSENFITIEEPVQRNLGGKLSDKESLKTKNCTNIPCEVRSSMEGSLIIHWLDIVKEKLGKKSILCMARMLMSFMVELVAFFHSPPSKFWRHRNNIYPSSLIEHNADGHPMAVEAVSEEDSIHPCIERLERLEKTLEEVSNKPAKLPREQDQMLMESLERIKSVEFDLEKTKRVLHTTVVKQLEIAELLDNLRESKLRHRRFFC</sequence>
<comment type="similarity">
    <text evidence="5">Belongs to the SFH family.</text>
</comment>
<dbReference type="InterPro" id="IPR051026">
    <property type="entry name" value="PI/PC_transfer"/>
</dbReference>
<dbReference type="PROSITE" id="PS50191">
    <property type="entry name" value="CRAL_TRIO"/>
    <property type="match status" value="1"/>
</dbReference>
<dbReference type="PANTHER" id="PTHR45657:SF8">
    <property type="entry name" value="PHOSPHATIDYLINOSITOL_PHOSPHATIDYLCHOLINE TRANSFER PROTEIN SFH13"/>
    <property type="match status" value="1"/>
</dbReference>
<keyword evidence="4" id="KW-0333">Golgi apparatus</keyword>
<dbReference type="InterPro" id="IPR001251">
    <property type="entry name" value="CRAL-TRIO_dom"/>
</dbReference>
<reference evidence="7" key="1">
    <citation type="submission" date="2018-02" db="EMBL/GenBank/DDBJ databases">
        <title>Rhizophora mucronata_Transcriptome.</title>
        <authorList>
            <person name="Meera S.P."/>
            <person name="Sreeshan A."/>
            <person name="Augustine A."/>
        </authorList>
    </citation>
    <scope>NUCLEOTIDE SEQUENCE</scope>
    <source>
        <tissue evidence="7">Leaf</tissue>
    </source>
</reference>
<dbReference type="PANTHER" id="PTHR45657">
    <property type="entry name" value="CRAL-TRIO DOMAIN-CONTAINING PROTEIN YKL091C-RELATED"/>
    <property type="match status" value="1"/>
</dbReference>
<keyword evidence="3" id="KW-0813">Transport</keyword>